<dbReference type="PRINTS" id="PR00996">
    <property type="entry name" value="CHERMTFRASE"/>
</dbReference>
<dbReference type="eggNOG" id="arCOG04402">
    <property type="taxonomic scope" value="Archaea"/>
</dbReference>
<dbReference type="InterPro" id="IPR022642">
    <property type="entry name" value="CheR_C"/>
</dbReference>
<dbReference type="EC" id="2.1.1.80" evidence="2"/>
<evidence type="ECO:0000313" key="8">
    <source>
        <dbReference type="Proteomes" id="UP000011602"/>
    </source>
</evidence>
<evidence type="ECO:0000313" key="7">
    <source>
        <dbReference type="EMBL" id="ELY49202.1"/>
    </source>
</evidence>
<evidence type="ECO:0000256" key="4">
    <source>
        <dbReference type="ARBA" id="ARBA00022679"/>
    </source>
</evidence>
<keyword evidence="8" id="KW-1185">Reference proteome</keyword>
<dbReference type="EMBL" id="AOHZ01000098">
    <property type="protein sequence ID" value="ELY49202.1"/>
    <property type="molecule type" value="Genomic_DNA"/>
</dbReference>
<dbReference type="PROSITE" id="PS50123">
    <property type="entry name" value="CHER"/>
    <property type="match status" value="1"/>
</dbReference>
<dbReference type="RefSeq" id="WP_007261436.1">
    <property type="nucleotide sequence ID" value="NZ_AOHZ01000098.1"/>
</dbReference>
<dbReference type="SUPFAM" id="SSF53335">
    <property type="entry name" value="S-adenosyl-L-methionine-dependent methyltransferases"/>
    <property type="match status" value="1"/>
</dbReference>
<dbReference type="CDD" id="cd02440">
    <property type="entry name" value="AdoMet_MTases"/>
    <property type="match status" value="1"/>
</dbReference>
<dbReference type="PANTHER" id="PTHR24422">
    <property type="entry name" value="CHEMOTAXIS PROTEIN METHYLTRANSFERASE"/>
    <property type="match status" value="1"/>
</dbReference>
<reference evidence="7 8" key="1">
    <citation type="journal article" date="2014" name="PLoS Genet.">
        <title>Phylogenetically driven sequencing of extremely halophilic archaea reveals strategies for static and dynamic osmo-response.</title>
        <authorList>
            <person name="Becker E.A."/>
            <person name="Seitzer P.M."/>
            <person name="Tritt A."/>
            <person name="Larsen D."/>
            <person name="Krusor M."/>
            <person name="Yao A.I."/>
            <person name="Wu D."/>
            <person name="Madern D."/>
            <person name="Eisen J.A."/>
            <person name="Darling A.E."/>
            <person name="Facciotti M.T."/>
        </authorList>
    </citation>
    <scope>NUCLEOTIDE SEQUENCE [LARGE SCALE GENOMIC DNA]</scope>
    <source>
        <strain evidence="7 8">JCM 12255</strain>
    </source>
</reference>
<evidence type="ECO:0000259" key="6">
    <source>
        <dbReference type="PROSITE" id="PS50123"/>
    </source>
</evidence>
<keyword evidence="3" id="KW-0489">Methyltransferase</keyword>
<feature type="domain" description="CheR-type methyltransferase" evidence="6">
    <location>
        <begin position="9"/>
        <end position="277"/>
    </location>
</feature>
<dbReference type="PANTHER" id="PTHR24422:SF10">
    <property type="entry name" value="CHEMOTAXIS PROTEIN METHYLTRANSFERASE 2"/>
    <property type="match status" value="1"/>
</dbReference>
<keyword evidence="5" id="KW-0949">S-adenosyl-L-methionine</keyword>
<proteinExistence type="predicted"/>
<dbReference type="Gene3D" id="1.10.155.10">
    <property type="entry name" value="Chemotaxis receptor methyltransferase CheR, N-terminal domain"/>
    <property type="match status" value="1"/>
</dbReference>
<dbReference type="InterPro" id="IPR036804">
    <property type="entry name" value="CheR_N_sf"/>
</dbReference>
<comment type="caution">
    <text evidence="7">The sequence shown here is derived from an EMBL/GenBank/DDBJ whole genome shotgun (WGS) entry which is preliminary data.</text>
</comment>
<sequence>MTKTHTTRSIEPDRQDADPDFERLLSYIESEYGFATTYYATKYLRRRIRSRLSRNHLERDDYESYLSLLKADDGEERTALLDALSVNVTSFYRDPSIWDGLRDVLETAQEDASGGISIWSVPCSDGREPYSLAMLARDTDGVDANRVSIRASDIDEEILSSARSGVYEQRRTADVASELEYLDDHESYVERTTIEGTDAFEVSDEIKRAVEFDRFDLINDRITGSYDLILCRNFFIYLDANYQQIVLEKLYDALRPGGYFVLGKAETMPQDLKEQFEPVYKRSRIYRRS</sequence>
<dbReference type="GO" id="GO:0032259">
    <property type="term" value="P:methylation"/>
    <property type="evidence" value="ECO:0007669"/>
    <property type="project" value="UniProtKB-KW"/>
</dbReference>
<dbReference type="PATRIC" id="fig|1227499.3.peg.4301"/>
<evidence type="ECO:0000256" key="3">
    <source>
        <dbReference type="ARBA" id="ARBA00022603"/>
    </source>
</evidence>
<dbReference type="OrthoDB" id="10657at2157"/>
<dbReference type="Pfam" id="PF03705">
    <property type="entry name" value="CheR_N"/>
    <property type="match status" value="1"/>
</dbReference>
<dbReference type="SUPFAM" id="SSF47757">
    <property type="entry name" value="Chemotaxis receptor methyltransferase CheR, N-terminal domain"/>
    <property type="match status" value="1"/>
</dbReference>
<organism evidence="7 8">
    <name type="scientific">Natronolimnohabitans innermongolicus JCM 12255</name>
    <dbReference type="NCBI Taxonomy" id="1227499"/>
    <lineage>
        <taxon>Archaea</taxon>
        <taxon>Methanobacteriati</taxon>
        <taxon>Methanobacteriota</taxon>
        <taxon>Stenosarchaea group</taxon>
        <taxon>Halobacteria</taxon>
        <taxon>Halobacteriales</taxon>
        <taxon>Natrialbaceae</taxon>
        <taxon>Natronolimnohabitans</taxon>
    </lineage>
</organism>
<dbReference type="GO" id="GO:0008983">
    <property type="term" value="F:protein-glutamate O-methyltransferase activity"/>
    <property type="evidence" value="ECO:0007669"/>
    <property type="project" value="UniProtKB-EC"/>
</dbReference>
<dbReference type="InterPro" id="IPR000780">
    <property type="entry name" value="CheR_MeTrfase"/>
</dbReference>
<dbReference type="SMART" id="SM00138">
    <property type="entry name" value="MeTrc"/>
    <property type="match status" value="1"/>
</dbReference>
<evidence type="ECO:0000256" key="2">
    <source>
        <dbReference type="ARBA" id="ARBA00012534"/>
    </source>
</evidence>
<accession>L9WIJ8</accession>
<dbReference type="InterPro" id="IPR022641">
    <property type="entry name" value="CheR_N"/>
</dbReference>
<dbReference type="Proteomes" id="UP000011602">
    <property type="component" value="Unassembled WGS sequence"/>
</dbReference>
<comment type="catalytic activity">
    <reaction evidence="1">
        <text>L-glutamyl-[protein] + S-adenosyl-L-methionine = [protein]-L-glutamate 5-O-methyl ester + S-adenosyl-L-homocysteine</text>
        <dbReference type="Rhea" id="RHEA:24452"/>
        <dbReference type="Rhea" id="RHEA-COMP:10208"/>
        <dbReference type="Rhea" id="RHEA-COMP:10311"/>
        <dbReference type="ChEBI" id="CHEBI:29973"/>
        <dbReference type="ChEBI" id="CHEBI:57856"/>
        <dbReference type="ChEBI" id="CHEBI:59789"/>
        <dbReference type="ChEBI" id="CHEBI:82795"/>
        <dbReference type="EC" id="2.1.1.80"/>
    </reaction>
</comment>
<evidence type="ECO:0000256" key="5">
    <source>
        <dbReference type="ARBA" id="ARBA00022691"/>
    </source>
</evidence>
<evidence type="ECO:0000256" key="1">
    <source>
        <dbReference type="ARBA" id="ARBA00001541"/>
    </source>
</evidence>
<gene>
    <name evidence="7" type="ORF">C493_20937</name>
</gene>
<dbReference type="InterPro" id="IPR029063">
    <property type="entry name" value="SAM-dependent_MTases_sf"/>
</dbReference>
<name>L9WIJ8_9EURY</name>
<dbReference type="STRING" id="1227499.C493_20937"/>
<dbReference type="Pfam" id="PF01739">
    <property type="entry name" value="CheR"/>
    <property type="match status" value="1"/>
</dbReference>
<dbReference type="InterPro" id="IPR050903">
    <property type="entry name" value="Bact_Chemotaxis_MeTrfase"/>
</dbReference>
<dbReference type="Gene3D" id="3.40.50.150">
    <property type="entry name" value="Vaccinia Virus protein VP39"/>
    <property type="match status" value="1"/>
</dbReference>
<keyword evidence="4" id="KW-0808">Transferase</keyword>
<dbReference type="AlphaFoldDB" id="L9WIJ8"/>
<protein>
    <recommendedName>
        <fullName evidence="2">protein-glutamate O-methyltransferase</fullName>
        <ecNumber evidence="2">2.1.1.80</ecNumber>
    </recommendedName>
</protein>